<feature type="domain" description="Type I restriction modification DNA specificity" evidence="4">
    <location>
        <begin position="67"/>
        <end position="196"/>
    </location>
</feature>
<dbReference type="AlphaFoldDB" id="A0A3S3WDY7"/>
<evidence type="ECO:0000256" key="1">
    <source>
        <dbReference type="ARBA" id="ARBA00010923"/>
    </source>
</evidence>
<dbReference type="OrthoDB" id="512700at2"/>
<dbReference type="SUPFAM" id="SSF116734">
    <property type="entry name" value="DNA methylase specificity domain"/>
    <property type="match status" value="2"/>
</dbReference>
<comment type="caution">
    <text evidence="5">The sequence shown here is derived from an EMBL/GenBank/DDBJ whole genome shotgun (WGS) entry which is preliminary data.</text>
</comment>
<dbReference type="GO" id="GO:0009307">
    <property type="term" value="P:DNA restriction-modification system"/>
    <property type="evidence" value="ECO:0007669"/>
    <property type="project" value="UniProtKB-KW"/>
</dbReference>
<evidence type="ECO:0000259" key="4">
    <source>
        <dbReference type="Pfam" id="PF01420"/>
    </source>
</evidence>
<keyword evidence="2" id="KW-0680">Restriction system</keyword>
<dbReference type="Pfam" id="PF01420">
    <property type="entry name" value="Methylase_S"/>
    <property type="match status" value="2"/>
</dbReference>
<dbReference type="EMBL" id="SBLC01000056">
    <property type="protein sequence ID" value="RWY36613.1"/>
    <property type="molecule type" value="Genomic_DNA"/>
</dbReference>
<name>A0A3S3WDY7_9RHOB</name>
<keyword evidence="5" id="KW-0255">Endonuclease</keyword>
<sequence>MSASLFTLHADWSIKSLGEICSGGDASIQTGPFGSALHASDYVLDGTPCVMPQDIRDGKISTDNIARVSTEDHDRLKGFQLRVGDIVYPRRGDIVKRALVGEREAGWLCGTGCLRLRPNPAKAESAYLSYYLAHPDVCDWIESNAVGATMPHLNTGLAGSIPVVTPPLAEQHQIAAILGALDDKIELNRKTAATLEEMARAIYRSWFVDFDPVRAKAEGRVPAHMDAATADLFPDSFGDDGLPLGWANTEVAQLCSIKGGKQLEKELFSESGAYPVFGGAGQMGLSDRYNADGYVITVGRVGAYCGVFVPHRGKAWVNNNASHIIPKESIPPEFLLLALQALDLSAIKKGAAQPFISNGDLGRLTILLASADVLSAFNSEVKPMFERREALLCENQTLANLRDTLLPRLMSGELRVGAAKELI</sequence>
<evidence type="ECO:0000313" key="6">
    <source>
        <dbReference type="Proteomes" id="UP000287168"/>
    </source>
</evidence>
<dbReference type="Proteomes" id="UP000287168">
    <property type="component" value="Unassembled WGS sequence"/>
</dbReference>
<gene>
    <name evidence="5" type="ORF">EP867_17820</name>
</gene>
<proteinExistence type="inferred from homology"/>
<reference evidence="5 6" key="1">
    <citation type="journal article" date="2015" name="Int. J. Syst. Evol. Microbiol.">
        <title>Gemmobacter intermedius sp. nov., isolated from a white stork (Ciconia ciconia).</title>
        <authorList>
            <person name="Kampfer P."/>
            <person name="Jerzak L."/>
            <person name="Wilharm G."/>
            <person name="Golke J."/>
            <person name="Busse H.J."/>
            <person name="Glaeser S.P."/>
        </authorList>
    </citation>
    <scope>NUCLEOTIDE SEQUENCE [LARGE SCALE GENOMIC DNA]</scope>
    <source>
        <strain evidence="5 6">119/4</strain>
    </source>
</reference>
<dbReference type="RefSeq" id="WP_128490815.1">
    <property type="nucleotide sequence ID" value="NZ_JBHLXB010000010.1"/>
</dbReference>
<dbReference type="GO" id="GO:0003677">
    <property type="term" value="F:DNA binding"/>
    <property type="evidence" value="ECO:0007669"/>
    <property type="project" value="UniProtKB-KW"/>
</dbReference>
<dbReference type="InterPro" id="IPR000055">
    <property type="entry name" value="Restrct_endonuc_typeI_TRD"/>
</dbReference>
<evidence type="ECO:0000256" key="3">
    <source>
        <dbReference type="ARBA" id="ARBA00023125"/>
    </source>
</evidence>
<feature type="domain" description="Type I restriction modification DNA specificity" evidence="4">
    <location>
        <begin position="244"/>
        <end position="366"/>
    </location>
</feature>
<accession>A0A3S3WDY7</accession>
<dbReference type="InterPro" id="IPR052021">
    <property type="entry name" value="Type-I_RS_S_subunit"/>
</dbReference>
<dbReference type="InterPro" id="IPR044946">
    <property type="entry name" value="Restrct_endonuc_typeI_TRD_sf"/>
</dbReference>
<dbReference type="GO" id="GO:0004519">
    <property type="term" value="F:endonuclease activity"/>
    <property type="evidence" value="ECO:0007669"/>
    <property type="project" value="UniProtKB-KW"/>
</dbReference>
<protein>
    <submittedName>
        <fullName evidence="5">Restriction endonuclease subunit S</fullName>
    </submittedName>
</protein>
<dbReference type="PANTHER" id="PTHR30408">
    <property type="entry name" value="TYPE-1 RESTRICTION ENZYME ECOKI SPECIFICITY PROTEIN"/>
    <property type="match status" value="1"/>
</dbReference>
<dbReference type="Gene3D" id="3.90.220.20">
    <property type="entry name" value="DNA methylase specificity domains"/>
    <property type="match status" value="2"/>
</dbReference>
<keyword evidence="6" id="KW-1185">Reference proteome</keyword>
<organism evidence="5 6">
    <name type="scientific">Falsigemmobacter intermedius</name>
    <dbReference type="NCBI Taxonomy" id="1553448"/>
    <lineage>
        <taxon>Bacteria</taxon>
        <taxon>Pseudomonadati</taxon>
        <taxon>Pseudomonadota</taxon>
        <taxon>Alphaproteobacteria</taxon>
        <taxon>Rhodobacterales</taxon>
        <taxon>Paracoccaceae</taxon>
        <taxon>Falsigemmobacter</taxon>
    </lineage>
</organism>
<keyword evidence="3" id="KW-0238">DNA-binding</keyword>
<keyword evidence="5" id="KW-0540">Nuclease</keyword>
<comment type="similarity">
    <text evidence="1">Belongs to the type-I restriction system S methylase family.</text>
</comment>
<evidence type="ECO:0000313" key="5">
    <source>
        <dbReference type="EMBL" id="RWY36613.1"/>
    </source>
</evidence>
<evidence type="ECO:0000256" key="2">
    <source>
        <dbReference type="ARBA" id="ARBA00022747"/>
    </source>
</evidence>
<keyword evidence="5" id="KW-0378">Hydrolase</keyword>
<dbReference type="PANTHER" id="PTHR30408:SF13">
    <property type="entry name" value="TYPE I RESTRICTION ENZYME HINDI SPECIFICITY SUBUNIT"/>
    <property type="match status" value="1"/>
</dbReference>